<protein>
    <submittedName>
        <fullName evidence="12">RNA polymerase factor sigma-54</fullName>
    </submittedName>
    <submittedName>
        <fullName evidence="11">RNA polymerase sigma-54 factor</fullName>
    </submittedName>
</protein>
<dbReference type="Pfam" id="PF04963">
    <property type="entry name" value="Sigma54_CBD"/>
    <property type="match status" value="1"/>
</dbReference>
<dbReference type="PANTHER" id="PTHR32248:SF4">
    <property type="entry name" value="RNA POLYMERASE SIGMA-54 FACTOR"/>
    <property type="match status" value="1"/>
</dbReference>
<evidence type="ECO:0000256" key="2">
    <source>
        <dbReference type="ARBA" id="ARBA00022478"/>
    </source>
</evidence>
<dbReference type="RefSeq" id="WP_019595336.1">
    <property type="nucleotide sequence ID" value="NZ_CAXUJS010000003.1"/>
</dbReference>
<dbReference type="AlphaFoldDB" id="A0A135YX81"/>
<keyword evidence="6" id="KW-0731">Sigma factor</keyword>
<dbReference type="Proteomes" id="UP000255101">
    <property type="component" value="Unassembled WGS sequence"/>
</dbReference>
<comment type="similarity">
    <text evidence="1">Belongs to the sigma-54 factor family.</text>
</comment>
<evidence type="ECO:0000259" key="10">
    <source>
        <dbReference type="Pfam" id="PF04963"/>
    </source>
</evidence>
<evidence type="ECO:0000256" key="3">
    <source>
        <dbReference type="ARBA" id="ARBA00022679"/>
    </source>
</evidence>
<proteinExistence type="inferred from homology"/>
<dbReference type="Pfam" id="PF04552">
    <property type="entry name" value="Sigma54_DBD"/>
    <property type="match status" value="1"/>
</dbReference>
<sequence>MISNKIQQTQTLKLNISNNLVQSLKILNMGRQELEEELENFSLSNPVLDVEIKKDTIDWEKYFKNERGTISYDRNESAYQDDSDYDFENMTTDYDSLYDSLHGQINIIKMDESKRKICHYLVDSLDDDGYLREKEEDLANKFGVDKSIVLSAIKMIHSLEPAGIGARNLQECIILQLRDRYIFDKQLEQMVLNDLNLIANSNISYLSSRYKFTRDEVMEYINIIRSLDPRPAQKYARTNIVYAFPDVIVEYQDGEPMVKSFKERNISLSINQYYKDLLLTSDDEEVKKYIKEKLNSAKSMINDIEERGNTIVSISNAIIEFQYDYFKNNGRLKPMTQADIADKLDLHISTISRGVNDKYMLTNKGLFELKRFFTGAYESRDGEDISTDTVKDEIKTIIDGEDKRKPLSDSKIEGMLKEKGFDIARRTVSKYREELGYLSSSKRKNI</sequence>
<dbReference type="Proteomes" id="UP000070326">
    <property type="component" value="Unassembled WGS sequence"/>
</dbReference>
<dbReference type="eggNOG" id="COG1508">
    <property type="taxonomic scope" value="Bacteria"/>
</dbReference>
<dbReference type="EMBL" id="LSQZ01000015">
    <property type="protein sequence ID" value="KXI13980.1"/>
    <property type="molecule type" value="Genomic_DNA"/>
</dbReference>
<dbReference type="InterPro" id="IPR007046">
    <property type="entry name" value="RNA_pol_sigma_54_core-bd"/>
</dbReference>
<dbReference type="PRINTS" id="PR00045">
    <property type="entry name" value="SIGMA54FCT"/>
</dbReference>
<evidence type="ECO:0000256" key="1">
    <source>
        <dbReference type="ARBA" id="ARBA00008798"/>
    </source>
</evidence>
<organism evidence="11 13">
    <name type="scientific">Peptostreptococcus anaerobius</name>
    <dbReference type="NCBI Taxonomy" id="1261"/>
    <lineage>
        <taxon>Bacteria</taxon>
        <taxon>Bacillati</taxon>
        <taxon>Bacillota</taxon>
        <taxon>Clostridia</taxon>
        <taxon>Peptostreptococcales</taxon>
        <taxon>Peptostreptococcaceae</taxon>
        <taxon>Peptostreptococcus</taxon>
    </lineage>
</organism>
<keyword evidence="3" id="KW-0808">Transferase</keyword>
<evidence type="ECO:0000256" key="6">
    <source>
        <dbReference type="ARBA" id="ARBA00023082"/>
    </source>
</evidence>
<dbReference type="GO" id="GO:0016987">
    <property type="term" value="F:sigma factor activity"/>
    <property type="evidence" value="ECO:0007669"/>
    <property type="project" value="UniProtKB-KW"/>
</dbReference>
<accession>A0A135YX81</accession>
<keyword evidence="8" id="KW-0804">Transcription</keyword>
<dbReference type="PIRSF" id="PIRSF000774">
    <property type="entry name" value="RpoN"/>
    <property type="match status" value="1"/>
</dbReference>
<dbReference type="EMBL" id="UGTB01000004">
    <property type="protein sequence ID" value="SUB60619.1"/>
    <property type="molecule type" value="Genomic_DNA"/>
</dbReference>
<reference evidence="11 13" key="1">
    <citation type="submission" date="2016-02" db="EMBL/GenBank/DDBJ databases">
        <authorList>
            <person name="Wen L."/>
            <person name="He K."/>
            <person name="Yang H."/>
        </authorList>
    </citation>
    <scope>NUCLEOTIDE SEQUENCE [LARGE SCALE GENOMIC DNA]</scope>
    <source>
        <strain evidence="11 13">MJR8628A</strain>
    </source>
</reference>
<evidence type="ECO:0000256" key="8">
    <source>
        <dbReference type="ARBA" id="ARBA00023163"/>
    </source>
</evidence>
<evidence type="ECO:0000256" key="4">
    <source>
        <dbReference type="ARBA" id="ARBA00022695"/>
    </source>
</evidence>
<evidence type="ECO:0000313" key="13">
    <source>
        <dbReference type="Proteomes" id="UP000070326"/>
    </source>
</evidence>
<dbReference type="STRING" id="1261.HMPREF3195_00451"/>
<dbReference type="GO" id="GO:0006352">
    <property type="term" value="P:DNA-templated transcription initiation"/>
    <property type="evidence" value="ECO:0007669"/>
    <property type="project" value="InterPro"/>
</dbReference>
<dbReference type="GO" id="GO:0016779">
    <property type="term" value="F:nucleotidyltransferase activity"/>
    <property type="evidence" value="ECO:0007669"/>
    <property type="project" value="UniProtKB-KW"/>
</dbReference>
<dbReference type="Gene3D" id="1.10.10.60">
    <property type="entry name" value="Homeodomain-like"/>
    <property type="match status" value="1"/>
</dbReference>
<evidence type="ECO:0000259" key="9">
    <source>
        <dbReference type="Pfam" id="PF04552"/>
    </source>
</evidence>
<dbReference type="NCBIfam" id="TIGR02395">
    <property type="entry name" value="rpoN_sigma"/>
    <property type="match status" value="1"/>
</dbReference>
<dbReference type="PANTHER" id="PTHR32248">
    <property type="entry name" value="RNA POLYMERASE SIGMA-54 FACTOR"/>
    <property type="match status" value="1"/>
</dbReference>
<feature type="domain" description="RNA polymerase sigma factor 54 DNA-binding" evidence="9">
    <location>
        <begin position="288"/>
        <end position="444"/>
    </location>
</feature>
<dbReference type="GO" id="GO:0001216">
    <property type="term" value="F:DNA-binding transcription activator activity"/>
    <property type="evidence" value="ECO:0007669"/>
    <property type="project" value="InterPro"/>
</dbReference>
<dbReference type="InterPro" id="IPR007634">
    <property type="entry name" value="RNA_pol_sigma_54_DNA-bd"/>
</dbReference>
<dbReference type="GO" id="GO:0003677">
    <property type="term" value="F:DNA binding"/>
    <property type="evidence" value="ECO:0007669"/>
    <property type="project" value="UniProtKB-KW"/>
</dbReference>
<dbReference type="Pfam" id="PF00309">
    <property type="entry name" value="Sigma54_AID"/>
    <property type="match status" value="1"/>
</dbReference>
<dbReference type="InterPro" id="IPR038709">
    <property type="entry name" value="RpoN_core-bd_sf"/>
</dbReference>
<evidence type="ECO:0000313" key="12">
    <source>
        <dbReference type="EMBL" id="SUB60619.1"/>
    </source>
</evidence>
<evidence type="ECO:0000256" key="7">
    <source>
        <dbReference type="ARBA" id="ARBA00023125"/>
    </source>
</evidence>
<evidence type="ECO:0000313" key="14">
    <source>
        <dbReference type="Proteomes" id="UP000255101"/>
    </source>
</evidence>
<dbReference type="PROSITE" id="PS50044">
    <property type="entry name" value="SIGMA54_3"/>
    <property type="match status" value="1"/>
</dbReference>
<dbReference type="Gene3D" id="1.10.10.1330">
    <property type="entry name" value="RNA polymerase sigma-54 factor, core-binding domain"/>
    <property type="match status" value="1"/>
</dbReference>
<feature type="domain" description="RNA polymerase sigma factor 54 core-binding" evidence="10">
    <location>
        <begin position="87"/>
        <end position="274"/>
    </location>
</feature>
<evidence type="ECO:0000313" key="11">
    <source>
        <dbReference type="EMBL" id="KXI13980.1"/>
    </source>
</evidence>
<gene>
    <name evidence="11" type="ORF">HMPREF3195_00451</name>
    <name evidence="12" type="ORF">NCTC11460_00526</name>
</gene>
<keyword evidence="2" id="KW-0240">DNA-directed RNA polymerase</keyword>
<name>A0A135YX81_9FIRM</name>
<evidence type="ECO:0000256" key="5">
    <source>
        <dbReference type="ARBA" id="ARBA00023015"/>
    </source>
</evidence>
<keyword evidence="7" id="KW-0238">DNA-binding</keyword>
<keyword evidence="5" id="KW-0805">Transcription regulation</keyword>
<dbReference type="InterPro" id="IPR000394">
    <property type="entry name" value="RNA_pol_sigma_54"/>
</dbReference>
<dbReference type="PATRIC" id="fig|1261.3.peg.1277"/>
<reference evidence="12 14" key="2">
    <citation type="submission" date="2018-06" db="EMBL/GenBank/DDBJ databases">
        <authorList>
            <consortium name="Pathogen Informatics"/>
            <person name="Doyle S."/>
        </authorList>
    </citation>
    <scope>NUCLEOTIDE SEQUENCE [LARGE SCALE GENOMIC DNA]</scope>
    <source>
        <strain evidence="12 14">NCTC11460</strain>
    </source>
</reference>
<dbReference type="GO" id="GO:0000428">
    <property type="term" value="C:DNA-directed RNA polymerase complex"/>
    <property type="evidence" value="ECO:0007669"/>
    <property type="project" value="UniProtKB-KW"/>
</dbReference>
<keyword evidence="4" id="KW-0548">Nucleotidyltransferase</keyword>